<dbReference type="InterPro" id="IPR008397">
    <property type="entry name" value="Alginate_lyase_dom"/>
</dbReference>
<dbReference type="AlphaFoldDB" id="A0A2T0UBZ0"/>
<comment type="caution">
    <text evidence="4">The sequence shown here is derived from an EMBL/GenBank/DDBJ whole genome shotgun (WGS) entry which is preliminary data.</text>
</comment>
<accession>A0A2T0UBZ0</accession>
<organism evidence="4 5">
    <name type="scientific">Arcticibacter pallidicorallinus</name>
    <dbReference type="NCBI Taxonomy" id="1259464"/>
    <lineage>
        <taxon>Bacteria</taxon>
        <taxon>Pseudomonadati</taxon>
        <taxon>Bacteroidota</taxon>
        <taxon>Sphingobacteriia</taxon>
        <taxon>Sphingobacteriales</taxon>
        <taxon>Sphingobacteriaceae</taxon>
        <taxon>Arcticibacter</taxon>
    </lineage>
</organism>
<reference evidence="4 5" key="1">
    <citation type="submission" date="2018-03" db="EMBL/GenBank/DDBJ databases">
        <title>Genomic Encyclopedia of Type Strains, Phase III (KMG-III): the genomes of soil and plant-associated and newly described type strains.</title>
        <authorList>
            <person name="Whitman W."/>
        </authorList>
    </citation>
    <scope>NUCLEOTIDE SEQUENCE [LARGE SCALE GENOMIC DNA]</scope>
    <source>
        <strain evidence="4 5">CGMCC 1.9313</strain>
    </source>
</reference>
<evidence type="ECO:0000313" key="5">
    <source>
        <dbReference type="Proteomes" id="UP000238034"/>
    </source>
</evidence>
<gene>
    <name evidence="4" type="ORF">B0I27_101382</name>
</gene>
<dbReference type="Proteomes" id="UP000238034">
    <property type="component" value="Unassembled WGS sequence"/>
</dbReference>
<keyword evidence="5" id="KW-1185">Reference proteome</keyword>
<dbReference type="Gene3D" id="1.50.10.100">
    <property type="entry name" value="Chondroitin AC/alginate lyase"/>
    <property type="match status" value="1"/>
</dbReference>
<dbReference type="InterPro" id="IPR008929">
    <property type="entry name" value="Chondroitin_lyas"/>
</dbReference>
<proteinExistence type="predicted"/>
<keyword evidence="1" id="KW-0732">Signal</keyword>
<keyword evidence="2 4" id="KW-0456">Lyase</keyword>
<feature type="domain" description="Alginate lyase" evidence="3">
    <location>
        <begin position="57"/>
        <end position="287"/>
    </location>
</feature>
<evidence type="ECO:0000256" key="1">
    <source>
        <dbReference type="ARBA" id="ARBA00022729"/>
    </source>
</evidence>
<dbReference type="SUPFAM" id="SSF48230">
    <property type="entry name" value="Chondroitin AC/alginate lyase"/>
    <property type="match status" value="1"/>
</dbReference>
<dbReference type="GO" id="GO:0042597">
    <property type="term" value="C:periplasmic space"/>
    <property type="evidence" value="ECO:0007669"/>
    <property type="project" value="InterPro"/>
</dbReference>
<dbReference type="Pfam" id="PF05426">
    <property type="entry name" value="Alginate_lyase"/>
    <property type="match status" value="1"/>
</dbReference>
<dbReference type="GO" id="GO:0016829">
    <property type="term" value="F:lyase activity"/>
    <property type="evidence" value="ECO:0007669"/>
    <property type="project" value="UniProtKB-KW"/>
</dbReference>
<evidence type="ECO:0000259" key="3">
    <source>
        <dbReference type="Pfam" id="PF05426"/>
    </source>
</evidence>
<evidence type="ECO:0000256" key="2">
    <source>
        <dbReference type="ARBA" id="ARBA00023239"/>
    </source>
</evidence>
<evidence type="ECO:0000313" key="4">
    <source>
        <dbReference type="EMBL" id="PRY55412.1"/>
    </source>
</evidence>
<sequence length="365" mass="41188">MVKRIILLVGMFLPVISVHAQYVSLNVSELDAFRQLVKSDEQAAAFYKRTEKRATEALRDVPAPIALITSQGLLMGDPNKMASLQALHDVDKIFSLALVAGVGKDPRYLDKCISFLLAWATGNNPDGNPINETKLEDLVFGYDLIRSSVPVRDRKVIDGWLSTMRDKEAEHVSGKSGKSTSVNNWNSHRVKMMIMINYTLKDGKYDKYVEEQLQKQIANNLNADGSTYDFHERDALNYHIFSVEPLLKAITVLKRATGKDYFRFESASGGSIKKGVDFLVPYMKGLKTHKEFLNSKVEFDRKRARNNEKGFQINDFVPARGIPALSPAVYFDSSYLDVIDSAKAENGPYFDWQILLYKVRKQNGS</sequence>
<protein>
    <submittedName>
        <fullName evidence="4">Alginate lyase</fullName>
    </submittedName>
</protein>
<dbReference type="EMBL" id="PVTH01000001">
    <property type="protein sequence ID" value="PRY55412.1"/>
    <property type="molecule type" value="Genomic_DNA"/>
</dbReference>
<name>A0A2T0UBZ0_9SPHI</name>